<dbReference type="InterPro" id="IPR030191">
    <property type="entry name" value="CodB"/>
</dbReference>
<evidence type="ECO:0000313" key="7">
    <source>
        <dbReference type="EMBL" id="RMC36311.1"/>
    </source>
</evidence>
<keyword evidence="5 6" id="KW-0472">Membrane</keyword>
<comment type="caution">
    <text evidence="7">The sequence shown here is derived from an EMBL/GenBank/DDBJ whole genome shotgun (WGS) entry which is preliminary data.</text>
</comment>
<evidence type="ECO:0000256" key="2">
    <source>
        <dbReference type="ARBA" id="ARBA00008974"/>
    </source>
</evidence>
<feature type="transmembrane region" description="Helical" evidence="6">
    <location>
        <begin position="397"/>
        <end position="415"/>
    </location>
</feature>
<evidence type="ECO:0000256" key="3">
    <source>
        <dbReference type="ARBA" id="ARBA00022692"/>
    </source>
</evidence>
<dbReference type="AlphaFoldDB" id="A0A3M0MF63"/>
<feature type="transmembrane region" description="Helical" evidence="6">
    <location>
        <begin position="264"/>
        <end position="286"/>
    </location>
</feature>
<feature type="transmembrane region" description="Helical" evidence="6">
    <location>
        <begin position="135"/>
        <end position="154"/>
    </location>
</feature>
<dbReference type="Proteomes" id="UP000273516">
    <property type="component" value="Unassembled WGS sequence"/>
</dbReference>
<evidence type="ECO:0000256" key="1">
    <source>
        <dbReference type="ARBA" id="ARBA00004141"/>
    </source>
</evidence>
<dbReference type="GO" id="GO:0015209">
    <property type="term" value="F:cytosine transmembrane transporter activity"/>
    <property type="evidence" value="ECO:0007669"/>
    <property type="project" value="InterPro"/>
</dbReference>
<feature type="transmembrane region" description="Helical" evidence="6">
    <location>
        <begin position="332"/>
        <end position="352"/>
    </location>
</feature>
<keyword evidence="4 6" id="KW-1133">Transmembrane helix</keyword>
<dbReference type="RefSeq" id="WP_122111477.1">
    <property type="nucleotide sequence ID" value="NZ_QOKZ01000002.1"/>
</dbReference>
<protein>
    <submittedName>
        <fullName evidence="7">Cytosine permease</fullName>
    </submittedName>
</protein>
<name>A0A3M0MF63_9RHOB</name>
<dbReference type="OrthoDB" id="9809167at2"/>
<feature type="transmembrane region" description="Helical" evidence="6">
    <location>
        <begin position="161"/>
        <end position="182"/>
    </location>
</feature>
<comment type="subcellular location">
    <subcellularLocation>
        <location evidence="1">Membrane</location>
        <topology evidence="1">Multi-pass membrane protein</topology>
    </subcellularLocation>
</comment>
<dbReference type="GO" id="GO:0005886">
    <property type="term" value="C:plasma membrane"/>
    <property type="evidence" value="ECO:0007669"/>
    <property type="project" value="TreeGrafter"/>
</dbReference>
<dbReference type="Gene3D" id="1.10.4160.10">
    <property type="entry name" value="Hydantoin permease"/>
    <property type="match status" value="1"/>
</dbReference>
<dbReference type="EMBL" id="QOKZ01000002">
    <property type="protein sequence ID" value="RMC36311.1"/>
    <property type="molecule type" value="Genomic_DNA"/>
</dbReference>
<comment type="similarity">
    <text evidence="2">Belongs to the purine-cytosine permease (2.A.39) family.</text>
</comment>
<sequence>MDQESQDYPLSEVPQAARKSLGSLAVVLLGFTFFTATMFAGGQIGVAFPLWPDLAAIIITGNLLLGAYVAVLGMIGARTGLNTALLSRFSFGRIGARLPDLVLGFTQIGWYGWGTATMAVVLLRLIGLDAETHSTLAYALMIVFGFAFCWTAYIGYRGLEVLSVVSVPLMILLLAVSLWIAIGDGGEGAGGAGIQPGDALGIGTAITLVFGTFVSGGTQATNWTRFAASPRHAVWASLVAFFIGNGLMITAGAVGALVYQQPDIVDVLVIQGLTVLGILMLFLNLWTTQDNTIYNFSAVGCTGFATGKRRLVTIIGAVIGTVLALLRIDLYLIPFLLLLGTFIPPIGGVIMADYLIKRRGSYPPIASAELPDFNRAGLAGYVVGCLAAYFGPGIPPLVGIVAAVLAYVMTDRLLSRQERPAAGSR</sequence>
<gene>
    <name evidence="7" type="ORF">C9E81_06425</name>
</gene>
<evidence type="ECO:0000256" key="6">
    <source>
        <dbReference type="SAM" id="Phobius"/>
    </source>
</evidence>
<keyword evidence="3 6" id="KW-0812">Transmembrane</keyword>
<keyword evidence="8" id="KW-1185">Reference proteome</keyword>
<evidence type="ECO:0000313" key="8">
    <source>
        <dbReference type="Proteomes" id="UP000273516"/>
    </source>
</evidence>
<dbReference type="NCBIfam" id="NF008241">
    <property type="entry name" value="PRK11017.1"/>
    <property type="match status" value="1"/>
</dbReference>
<feature type="transmembrane region" description="Helical" evidence="6">
    <location>
        <begin position="233"/>
        <end position="258"/>
    </location>
</feature>
<organism evidence="7 8">
    <name type="scientific">Paracoccus alkanivorans</name>
    <dbReference type="NCBI Taxonomy" id="2116655"/>
    <lineage>
        <taxon>Bacteria</taxon>
        <taxon>Pseudomonadati</taxon>
        <taxon>Pseudomonadota</taxon>
        <taxon>Alphaproteobacteria</taxon>
        <taxon>Rhodobacterales</taxon>
        <taxon>Paracoccaceae</taxon>
        <taxon>Paracoccus</taxon>
    </lineage>
</organism>
<reference evidence="7 8" key="1">
    <citation type="submission" date="2018-07" db="EMBL/GenBank/DDBJ databases">
        <authorList>
            <person name="Zhang Y."/>
            <person name="Wang L."/>
            <person name="Ma S."/>
        </authorList>
    </citation>
    <scope>NUCLEOTIDE SEQUENCE [LARGE SCALE GENOMIC DNA]</scope>
    <source>
        <strain evidence="7 8">4-2</strain>
    </source>
</reference>
<evidence type="ECO:0000256" key="5">
    <source>
        <dbReference type="ARBA" id="ARBA00023136"/>
    </source>
</evidence>
<dbReference type="Pfam" id="PF02133">
    <property type="entry name" value="Transp_cyt_pur"/>
    <property type="match status" value="1"/>
</dbReference>
<feature type="transmembrane region" description="Helical" evidence="6">
    <location>
        <begin position="98"/>
        <end position="123"/>
    </location>
</feature>
<feature type="transmembrane region" description="Helical" evidence="6">
    <location>
        <begin position="21"/>
        <end position="48"/>
    </location>
</feature>
<dbReference type="PANTHER" id="PTHR30569">
    <property type="entry name" value="CYTOSINE TRANSPORTER CODB"/>
    <property type="match status" value="1"/>
</dbReference>
<accession>A0A3M0MF63</accession>
<proteinExistence type="inferred from homology"/>
<dbReference type="PANTHER" id="PTHR30569:SF0">
    <property type="entry name" value="CYTOSINE PERMEASE"/>
    <property type="match status" value="1"/>
</dbReference>
<feature type="transmembrane region" description="Helical" evidence="6">
    <location>
        <begin position="54"/>
        <end position="77"/>
    </location>
</feature>
<evidence type="ECO:0000256" key="4">
    <source>
        <dbReference type="ARBA" id="ARBA00022989"/>
    </source>
</evidence>
<dbReference type="InterPro" id="IPR001248">
    <property type="entry name" value="Pur-cyt_permease"/>
</dbReference>
<feature type="transmembrane region" description="Helical" evidence="6">
    <location>
        <begin position="202"/>
        <end position="221"/>
    </location>
</feature>
<dbReference type="CDD" id="cd11484">
    <property type="entry name" value="SLC-NCS1sbd_CobB-like"/>
    <property type="match status" value="1"/>
</dbReference>